<sequence>MAVTLLILGLIICSYSDIRYRSVPAIWFDLWCLLLLIVSFNPGRVLLSATLLVFFLLFGWFTQGFGSADSFLIAVLALYFNFMTLLVLLLLACISTLLHHLLHQEATYPFILHLSLASILLIGGGFSL</sequence>
<keyword evidence="4" id="KW-1185">Reference proteome</keyword>
<dbReference type="Gene3D" id="1.20.120.1220">
    <property type="match status" value="1"/>
</dbReference>
<proteinExistence type="predicted"/>
<dbReference type="PATRIC" id="fig|1293598.4.peg.204"/>
<gene>
    <name evidence="3" type="ORF">IV56_GL000189</name>
</gene>
<feature type="transmembrane region" description="Helical" evidence="1">
    <location>
        <begin position="26"/>
        <end position="59"/>
    </location>
</feature>
<evidence type="ECO:0000259" key="2">
    <source>
        <dbReference type="Pfam" id="PF01478"/>
    </source>
</evidence>
<accession>A0A0R2MTK4</accession>
<dbReference type="RefSeq" id="WP_156321574.1">
    <property type="nucleotide sequence ID" value="NZ_BBBX01000003.1"/>
</dbReference>
<feature type="domain" description="Prepilin type IV endopeptidase peptidase" evidence="2">
    <location>
        <begin position="5"/>
        <end position="98"/>
    </location>
</feature>
<dbReference type="Proteomes" id="UP000050969">
    <property type="component" value="Unassembled WGS sequence"/>
</dbReference>
<feature type="transmembrane region" description="Helical" evidence="1">
    <location>
        <begin position="110"/>
        <end position="127"/>
    </location>
</feature>
<dbReference type="EMBL" id="JQCE01000075">
    <property type="protein sequence ID" value="KRO15101.1"/>
    <property type="molecule type" value="Genomic_DNA"/>
</dbReference>
<dbReference type="GO" id="GO:0016020">
    <property type="term" value="C:membrane"/>
    <property type="evidence" value="ECO:0007669"/>
    <property type="project" value="InterPro"/>
</dbReference>
<protein>
    <recommendedName>
        <fullName evidence="2">Prepilin type IV endopeptidase peptidase domain-containing protein</fullName>
    </recommendedName>
</protein>
<dbReference type="AlphaFoldDB" id="A0A0R2MTK4"/>
<dbReference type="GO" id="GO:0004190">
    <property type="term" value="F:aspartic-type endopeptidase activity"/>
    <property type="evidence" value="ECO:0007669"/>
    <property type="project" value="InterPro"/>
</dbReference>
<dbReference type="OrthoDB" id="2329963at2"/>
<dbReference type="Pfam" id="PF01478">
    <property type="entry name" value="Peptidase_A24"/>
    <property type="match status" value="1"/>
</dbReference>
<keyword evidence="1" id="KW-1133">Transmembrane helix</keyword>
<keyword evidence="1" id="KW-0812">Transmembrane</keyword>
<keyword evidence="1" id="KW-0472">Membrane</keyword>
<dbReference type="InterPro" id="IPR000045">
    <property type="entry name" value="Prepilin_IV_endopep_pep"/>
</dbReference>
<name>A0A0R2MTK4_9LACO</name>
<evidence type="ECO:0000256" key="1">
    <source>
        <dbReference type="SAM" id="Phobius"/>
    </source>
</evidence>
<organism evidence="3 4">
    <name type="scientific">Lacticaseibacillus saniviri JCM 17471 = DSM 24301</name>
    <dbReference type="NCBI Taxonomy" id="1293598"/>
    <lineage>
        <taxon>Bacteria</taxon>
        <taxon>Bacillati</taxon>
        <taxon>Bacillota</taxon>
        <taxon>Bacilli</taxon>
        <taxon>Lactobacillales</taxon>
        <taxon>Lactobacillaceae</taxon>
        <taxon>Lacticaseibacillus</taxon>
    </lineage>
</organism>
<reference evidence="3 4" key="1">
    <citation type="journal article" date="2015" name="Genome Announc.">
        <title>Expanding the biotechnology potential of lactobacilli through comparative genomics of 213 strains and associated genera.</title>
        <authorList>
            <person name="Sun Z."/>
            <person name="Harris H.M."/>
            <person name="McCann A."/>
            <person name="Guo C."/>
            <person name="Argimon S."/>
            <person name="Zhang W."/>
            <person name="Yang X."/>
            <person name="Jeffery I.B."/>
            <person name="Cooney J.C."/>
            <person name="Kagawa T.F."/>
            <person name="Liu W."/>
            <person name="Song Y."/>
            <person name="Salvetti E."/>
            <person name="Wrobel A."/>
            <person name="Rasinkangas P."/>
            <person name="Parkhill J."/>
            <person name="Rea M.C."/>
            <person name="O'Sullivan O."/>
            <person name="Ritari J."/>
            <person name="Douillard F.P."/>
            <person name="Paul Ross R."/>
            <person name="Yang R."/>
            <person name="Briner A.E."/>
            <person name="Felis G.E."/>
            <person name="de Vos W.M."/>
            <person name="Barrangou R."/>
            <person name="Klaenhammer T.R."/>
            <person name="Caufield P.W."/>
            <person name="Cui Y."/>
            <person name="Zhang H."/>
            <person name="O'Toole P.W."/>
        </authorList>
    </citation>
    <scope>NUCLEOTIDE SEQUENCE [LARGE SCALE GENOMIC DNA]</scope>
    <source>
        <strain evidence="3 4">DSM 24301</strain>
    </source>
</reference>
<evidence type="ECO:0000313" key="4">
    <source>
        <dbReference type="Proteomes" id="UP000050969"/>
    </source>
</evidence>
<feature type="transmembrane region" description="Helical" evidence="1">
    <location>
        <begin position="71"/>
        <end position="98"/>
    </location>
</feature>
<evidence type="ECO:0000313" key="3">
    <source>
        <dbReference type="EMBL" id="KRO15101.1"/>
    </source>
</evidence>
<comment type="caution">
    <text evidence="3">The sequence shown here is derived from an EMBL/GenBank/DDBJ whole genome shotgun (WGS) entry which is preliminary data.</text>
</comment>